<evidence type="ECO:0000256" key="4">
    <source>
        <dbReference type="ARBA" id="ARBA00022884"/>
    </source>
</evidence>
<dbReference type="Proteomes" id="UP000179344">
    <property type="component" value="Unassembled WGS sequence"/>
</dbReference>
<keyword evidence="4 5" id="KW-0694">RNA-binding</keyword>
<gene>
    <name evidence="7" type="ORF">A2V92_06075</name>
</gene>
<feature type="binding site" evidence="5">
    <location>
        <position position="299"/>
    </location>
    <ligand>
        <name>S-adenosyl-L-methionine</name>
        <dbReference type="ChEBI" id="CHEBI:59789"/>
    </ligand>
</feature>
<dbReference type="PANTHER" id="PTHR22807:SF53">
    <property type="entry name" value="RIBOSOMAL RNA SMALL SUBUNIT METHYLTRANSFERASE B-RELATED"/>
    <property type="match status" value="1"/>
</dbReference>
<dbReference type="Pfam" id="PF22458">
    <property type="entry name" value="RsmF-B_ferredox"/>
    <property type="match status" value="1"/>
</dbReference>
<dbReference type="Pfam" id="PF01189">
    <property type="entry name" value="Methyltr_RsmB-F"/>
    <property type="match status" value="1"/>
</dbReference>
<dbReference type="InterPro" id="IPR029063">
    <property type="entry name" value="SAM-dependent_MTases_sf"/>
</dbReference>
<evidence type="ECO:0000256" key="3">
    <source>
        <dbReference type="ARBA" id="ARBA00022691"/>
    </source>
</evidence>
<dbReference type="PROSITE" id="PS51686">
    <property type="entry name" value="SAM_MT_RSMB_NOP"/>
    <property type="match status" value="1"/>
</dbReference>
<comment type="caution">
    <text evidence="5">Lacks conserved residue(s) required for the propagation of feature annotation.</text>
</comment>
<dbReference type="GO" id="GO:0008173">
    <property type="term" value="F:RNA methyltransferase activity"/>
    <property type="evidence" value="ECO:0007669"/>
    <property type="project" value="InterPro"/>
</dbReference>
<dbReference type="InterPro" id="IPR054728">
    <property type="entry name" value="RsmB-like_ferredoxin"/>
</dbReference>
<dbReference type="CDD" id="cd02440">
    <property type="entry name" value="AdoMet_MTases"/>
    <property type="match status" value="1"/>
</dbReference>
<dbReference type="SUPFAM" id="SSF53335">
    <property type="entry name" value="S-adenosyl-L-methionine-dependent methyltransferases"/>
    <property type="match status" value="1"/>
</dbReference>
<dbReference type="InterPro" id="IPR001678">
    <property type="entry name" value="MeTrfase_RsmB-F_NOP2_dom"/>
</dbReference>
<dbReference type="GO" id="GO:0001510">
    <property type="term" value="P:RNA methylation"/>
    <property type="evidence" value="ECO:0007669"/>
    <property type="project" value="InterPro"/>
</dbReference>
<dbReference type="GO" id="GO:0003723">
    <property type="term" value="F:RNA binding"/>
    <property type="evidence" value="ECO:0007669"/>
    <property type="project" value="UniProtKB-UniRule"/>
</dbReference>
<feature type="domain" description="SAM-dependent MTase RsmB/NOP-type" evidence="6">
    <location>
        <begin position="138"/>
        <end position="414"/>
    </location>
</feature>
<dbReference type="Gene3D" id="3.40.50.150">
    <property type="entry name" value="Vaccinia Virus protein VP39"/>
    <property type="match status" value="1"/>
</dbReference>
<comment type="similarity">
    <text evidence="5">Belongs to the class I-like SAM-binding methyltransferase superfamily. RsmB/NOP family.</text>
</comment>
<keyword evidence="3 5" id="KW-0949">S-adenosyl-L-methionine</keyword>
<sequence>MFMHHLKQSAELLEIILTGKLPADKQMERFFRAHPKMGVRDRGFVAETVYGCLRRKRLLAHLAGGDRPPDLVAAFLLTEGYSARALEETGFKGDARALAERVRTLDEASLPFAVRADLPDWLAERLQAQFGAAEALALAAALNQHAPVDLRVNTLKATRAEARARLAEEGFPTEPTPYSPVGLRRHDRAPLFRTECFKDGLFEVQDEGSQLLALMLEPKRQEMIVDFCAGAGGKTLHLGALLANTGTVYAFDTSAPRLEKLKPRLKRAGLHNVRVAALAHERDARVQRLKGKIDRVLVDAPCSGVGTLRRNPDIKWREINLPELTETQKRILAAAAELVKPGGRLVYATCSLLREENEDIVQDFLATRPEFRVVPADEILARRHVPLETTDTALRLYPHRHRTDGFYAVALERIG</sequence>
<dbReference type="EMBL" id="MFST01000155">
    <property type="protein sequence ID" value="OGI42312.1"/>
    <property type="molecule type" value="Genomic_DNA"/>
</dbReference>
<protein>
    <recommendedName>
        <fullName evidence="6">SAM-dependent MTase RsmB/NOP-type domain-containing protein</fullName>
    </recommendedName>
</protein>
<dbReference type="InterPro" id="IPR023267">
    <property type="entry name" value="RCMT"/>
</dbReference>
<comment type="caution">
    <text evidence="7">The sequence shown here is derived from an EMBL/GenBank/DDBJ whole genome shotgun (WGS) entry which is preliminary data.</text>
</comment>
<dbReference type="InterPro" id="IPR049560">
    <property type="entry name" value="MeTrfase_RsmB-F_NOP2_cat"/>
</dbReference>
<evidence type="ECO:0000256" key="2">
    <source>
        <dbReference type="ARBA" id="ARBA00022679"/>
    </source>
</evidence>
<dbReference type="AlphaFoldDB" id="A0A1F6TB29"/>
<evidence type="ECO:0000256" key="1">
    <source>
        <dbReference type="ARBA" id="ARBA00022603"/>
    </source>
</evidence>
<feature type="binding site" evidence="5">
    <location>
        <position position="252"/>
    </location>
    <ligand>
        <name>S-adenosyl-L-methionine</name>
        <dbReference type="ChEBI" id="CHEBI:59789"/>
    </ligand>
</feature>
<evidence type="ECO:0000256" key="5">
    <source>
        <dbReference type="PROSITE-ProRule" id="PRU01023"/>
    </source>
</evidence>
<dbReference type="PANTHER" id="PTHR22807">
    <property type="entry name" value="NOP2 YEAST -RELATED NOL1/NOP2/FMU SUN DOMAIN-CONTAINING"/>
    <property type="match status" value="1"/>
</dbReference>
<evidence type="ECO:0000313" key="7">
    <source>
        <dbReference type="EMBL" id="OGI42312.1"/>
    </source>
</evidence>
<keyword evidence="1 5" id="KW-0489">Methyltransferase</keyword>
<dbReference type="PRINTS" id="PR02008">
    <property type="entry name" value="RCMTFAMILY"/>
</dbReference>
<reference evidence="7 8" key="1">
    <citation type="journal article" date="2016" name="Nat. Commun.">
        <title>Thousands of microbial genomes shed light on interconnected biogeochemical processes in an aquifer system.</title>
        <authorList>
            <person name="Anantharaman K."/>
            <person name="Brown C.T."/>
            <person name="Hug L.A."/>
            <person name="Sharon I."/>
            <person name="Castelle C.J."/>
            <person name="Probst A.J."/>
            <person name="Thomas B.C."/>
            <person name="Singh A."/>
            <person name="Wilkins M.J."/>
            <person name="Karaoz U."/>
            <person name="Brodie E.L."/>
            <person name="Williams K.H."/>
            <person name="Hubbard S.S."/>
            <person name="Banfield J.F."/>
        </authorList>
    </citation>
    <scope>NUCLEOTIDE SEQUENCE [LARGE SCALE GENOMIC DNA]</scope>
</reference>
<evidence type="ECO:0000259" key="6">
    <source>
        <dbReference type="PROSITE" id="PS51686"/>
    </source>
</evidence>
<feature type="active site" description="Nucleophile" evidence="5">
    <location>
        <position position="350"/>
    </location>
</feature>
<proteinExistence type="inferred from homology"/>
<name>A0A1F6TB29_9PROT</name>
<accession>A0A1F6TB29</accession>
<dbReference type="Gene3D" id="3.30.70.1170">
    <property type="entry name" value="Sun protein, domain 3"/>
    <property type="match status" value="1"/>
</dbReference>
<keyword evidence="2 5" id="KW-0808">Transferase</keyword>
<evidence type="ECO:0000313" key="8">
    <source>
        <dbReference type="Proteomes" id="UP000179344"/>
    </source>
</evidence>
<organism evidence="7 8">
    <name type="scientific">Candidatus Muproteobacteria bacterium RBG_16_65_31</name>
    <dbReference type="NCBI Taxonomy" id="1817759"/>
    <lineage>
        <taxon>Bacteria</taxon>
        <taxon>Pseudomonadati</taxon>
        <taxon>Pseudomonadota</taxon>
        <taxon>Candidatus Muproteobacteria</taxon>
    </lineage>
</organism>